<dbReference type="SMART" id="SM00547">
    <property type="entry name" value="ZnF_RBZ"/>
    <property type="match status" value="1"/>
</dbReference>
<proteinExistence type="predicted"/>
<comment type="subcellular location">
    <subcellularLocation>
        <location evidence="2">Cytoplasm</location>
        <location evidence="2">Perinuclear region</location>
    </subcellularLocation>
    <subcellularLocation>
        <location evidence="1">Nucleus membrane</location>
        <topology evidence="1">Peripheral membrane protein</topology>
        <orientation evidence="1">Cytoplasmic side</orientation>
    </subcellularLocation>
</comment>
<dbReference type="HOGENOM" id="CLU_017172_1_0_1"/>
<evidence type="ECO:0000256" key="6">
    <source>
        <dbReference type="ARBA" id="ARBA00022833"/>
    </source>
</evidence>
<keyword evidence="9" id="KW-1185">Reference proteome</keyword>
<dbReference type="RefSeq" id="XP_014570463.1">
    <property type="nucleotide sequence ID" value="XM_014714977.1"/>
</dbReference>
<dbReference type="GO" id="GO:0008270">
    <property type="term" value="F:zinc ion binding"/>
    <property type="evidence" value="ECO:0007669"/>
    <property type="project" value="UniProtKB-KW"/>
</dbReference>
<dbReference type="GO" id="GO:0043130">
    <property type="term" value="F:ubiquitin binding"/>
    <property type="evidence" value="ECO:0007669"/>
    <property type="project" value="TreeGrafter"/>
</dbReference>
<reference evidence="8 9" key="2">
    <citation type="journal article" date="2012" name="Open Biol.">
        <title>Characteristics of nucleosomes and linker DNA regions on the genome of the basidiomycete Mixia osmundae revealed by mono- and dinucleosome mapping.</title>
        <authorList>
            <person name="Nishida H."/>
            <person name="Kondo S."/>
            <person name="Matsumoto T."/>
            <person name="Suzuki Y."/>
            <person name="Yoshikawa H."/>
            <person name="Taylor T.D."/>
            <person name="Sugiyama J."/>
        </authorList>
    </citation>
    <scope>NUCLEOTIDE SEQUENCE [LARGE SCALE GENOMIC DNA]</scope>
    <source>
        <strain evidence="9">CBS 9802 / IAM 14324 / JCM 22182 / KY 12970</strain>
    </source>
</reference>
<reference evidence="8 9" key="1">
    <citation type="journal article" date="2011" name="J. Gen. Appl. Microbiol.">
        <title>Draft genome sequencing of the enigmatic basidiomycete Mixia osmundae.</title>
        <authorList>
            <person name="Nishida H."/>
            <person name="Nagatsuka Y."/>
            <person name="Sugiyama J."/>
        </authorList>
    </citation>
    <scope>NUCLEOTIDE SEQUENCE [LARGE SCALE GENOMIC DNA]</scope>
    <source>
        <strain evidence="9">CBS 9802 / IAM 14324 / JCM 22182 / KY 12970</strain>
    </source>
</reference>
<evidence type="ECO:0000313" key="9">
    <source>
        <dbReference type="Proteomes" id="UP000009131"/>
    </source>
</evidence>
<comment type="caution">
    <text evidence="8">The sequence shown here is derived from an EMBL/GenBank/DDBJ whole genome shotgun (WGS) entry which is preliminary data.</text>
</comment>
<dbReference type="OMA" id="KWSRTGR"/>
<evidence type="ECO:0000256" key="5">
    <source>
        <dbReference type="ARBA" id="ARBA00022771"/>
    </source>
</evidence>
<dbReference type="PANTHER" id="PTHR12710">
    <property type="entry name" value="NUCLEAR PROTEIN LOCALIZATION 4"/>
    <property type="match status" value="1"/>
</dbReference>
<dbReference type="Gene3D" id="3.10.20.90">
    <property type="entry name" value="Phosphatidylinositol 3-kinase Catalytic Subunit, Chain A, domain 1"/>
    <property type="match status" value="1"/>
</dbReference>
<feature type="domain" description="RanBP2-type" evidence="7">
    <location>
        <begin position="677"/>
        <end position="701"/>
    </location>
</feature>
<dbReference type="InterPro" id="IPR007717">
    <property type="entry name" value="NPL4_C"/>
</dbReference>
<dbReference type="GO" id="GO:0031625">
    <property type="term" value="F:ubiquitin protein ligase binding"/>
    <property type="evidence" value="ECO:0007669"/>
    <property type="project" value="TreeGrafter"/>
</dbReference>
<evidence type="ECO:0000256" key="4">
    <source>
        <dbReference type="ARBA" id="ARBA00022723"/>
    </source>
</evidence>
<dbReference type="InterPro" id="IPR007716">
    <property type="entry name" value="NPL4_Zn-bd_put"/>
</dbReference>
<dbReference type="GO" id="GO:0006511">
    <property type="term" value="P:ubiquitin-dependent protein catabolic process"/>
    <property type="evidence" value="ECO:0007669"/>
    <property type="project" value="InterPro"/>
</dbReference>
<dbReference type="InParanoid" id="G7DSR2"/>
<dbReference type="OrthoDB" id="10251089at2759"/>
<sequence>MLVRIRCRRGNFRFQIEPTDDISVLSAQILNVCPDAQPETIALSTKPRGDENLLSTLQGSLASLGIGHGDLLFVSYTVQAERDDRSALISNGSSTTFHGEPTSTATTISSVVKPDHTARPWEAVQEDPVDRFWQARDGKISRPRDQRMCKHGDKSMCDYCMPLEPYDAKFHEQKQIKHLSFQAYLRSLDTSAANKQRLLHSSWIPPLDEPDYKVAVPCPSGSHASWPNGICTKCQPSAITLQLQNFRMVDHVEFASPQIVENVLAFWRKTTLQRFGYLIGHYEPYDSVPMGVKAVVEAVHEPAQEGDSDGVRLGMPWQDEARIQRIASQIPTGSPDSRLTIVGMIFTDLTPPDDEDAKRQAKVVSKRHAKSYFMSCLETIFAAQQQQLRPNPSKYSRTGRYSSRFVTCILTGNTQGEIEVTAYQASNQAVAMVDADIIEPSVEPAVVRIKEEDAPSSVIPGAEQTKATQPNTRRYVPDVFYRYKNRYGIDVKESAKPCFPTDYLLVSLTNGFPSGDARPLFQMPFGGSFPIESRQGLEDQTSDLLFARLEPILAALPERISSHGKGKAPDAASLQRLCDFLRDWHLLCFIDSMSILDEATFDLLCKLAGVSDETSRLQYIQALLASDSWQTLSAIAREHAAPTSANAVMDDSFAEIPDVGVPPNALQDTAGVDDVPGVKICPHCTYENSASAIDCEICSLPLA</sequence>
<dbReference type="FunCoup" id="G7DSR2">
    <property type="interactions" value="659"/>
</dbReference>
<dbReference type="AlphaFoldDB" id="G7DSR2"/>
<evidence type="ECO:0000256" key="3">
    <source>
        <dbReference type="ARBA" id="ARBA00019709"/>
    </source>
</evidence>
<keyword evidence="6" id="KW-0862">Zinc</keyword>
<dbReference type="InterPro" id="IPR016563">
    <property type="entry name" value="Npl4"/>
</dbReference>
<dbReference type="Pfam" id="PF05020">
    <property type="entry name" value="zf-NPL4"/>
    <property type="match status" value="1"/>
</dbReference>
<dbReference type="Pfam" id="PF05021">
    <property type="entry name" value="NPL4"/>
    <property type="match status" value="1"/>
</dbReference>
<name>G7DSR2_MIXOS</name>
<accession>G7DSR2</accession>
<gene>
    <name evidence="8" type="primary">Mo00264</name>
    <name evidence="8" type="ORF">E5Q_00264</name>
</gene>
<dbReference type="PANTHER" id="PTHR12710:SF0">
    <property type="entry name" value="NUCLEAR PROTEIN LOCALIZATION PROTEIN 4 HOMOLOG"/>
    <property type="match status" value="1"/>
</dbReference>
<organism evidence="8 9">
    <name type="scientific">Mixia osmundae (strain CBS 9802 / IAM 14324 / JCM 22182 / KY 12970)</name>
    <dbReference type="NCBI Taxonomy" id="764103"/>
    <lineage>
        <taxon>Eukaryota</taxon>
        <taxon>Fungi</taxon>
        <taxon>Dikarya</taxon>
        <taxon>Basidiomycota</taxon>
        <taxon>Pucciniomycotina</taxon>
        <taxon>Mixiomycetes</taxon>
        <taxon>Mixiales</taxon>
        <taxon>Mixiaceae</taxon>
        <taxon>Mixia</taxon>
    </lineage>
</organism>
<evidence type="ECO:0000256" key="2">
    <source>
        <dbReference type="ARBA" id="ARBA00004556"/>
    </source>
</evidence>
<dbReference type="InterPro" id="IPR001876">
    <property type="entry name" value="Znf_RanBP2"/>
</dbReference>
<dbReference type="Proteomes" id="UP000009131">
    <property type="component" value="Unassembled WGS sequence"/>
</dbReference>
<dbReference type="GO" id="GO:0031965">
    <property type="term" value="C:nuclear membrane"/>
    <property type="evidence" value="ECO:0007669"/>
    <property type="project" value="UniProtKB-SubCell"/>
</dbReference>
<dbReference type="GO" id="GO:0048471">
    <property type="term" value="C:perinuclear region of cytoplasm"/>
    <property type="evidence" value="ECO:0007669"/>
    <property type="project" value="UniProtKB-SubCell"/>
</dbReference>
<evidence type="ECO:0000313" key="8">
    <source>
        <dbReference type="EMBL" id="GAA93620.1"/>
    </source>
</evidence>
<dbReference type="eggNOG" id="KOG2834">
    <property type="taxonomic scope" value="Eukaryota"/>
</dbReference>
<dbReference type="CDD" id="cd08061">
    <property type="entry name" value="MPN_NPL4"/>
    <property type="match status" value="1"/>
</dbReference>
<protein>
    <recommendedName>
        <fullName evidence="3">Nuclear protein localization protein 4</fullName>
    </recommendedName>
</protein>
<evidence type="ECO:0000256" key="1">
    <source>
        <dbReference type="ARBA" id="ARBA00004335"/>
    </source>
</evidence>
<dbReference type="STRING" id="764103.G7DSR2"/>
<dbReference type="EMBL" id="BABT02000008">
    <property type="protein sequence ID" value="GAA93620.1"/>
    <property type="molecule type" value="Genomic_DNA"/>
</dbReference>
<dbReference type="PIRSF" id="PIRSF010052">
    <property type="entry name" value="Polyub_prc_Npl4"/>
    <property type="match status" value="1"/>
</dbReference>
<keyword evidence="4" id="KW-0479">Metal-binding</keyword>
<keyword evidence="5" id="KW-0863">Zinc-finger</keyword>
<evidence type="ECO:0000259" key="7">
    <source>
        <dbReference type="SMART" id="SM00547"/>
    </source>
</evidence>